<comment type="similarity">
    <text evidence="3">Belongs to the peptidase M50B family.</text>
</comment>
<dbReference type="CDD" id="cd05709">
    <property type="entry name" value="S2P-M50"/>
    <property type="match status" value="1"/>
</dbReference>
<gene>
    <name evidence="10" type="ORF">HUK68_10795</name>
</gene>
<evidence type="ECO:0000256" key="6">
    <source>
        <dbReference type="ARBA" id="ARBA00023136"/>
    </source>
</evidence>
<comment type="subcellular location">
    <subcellularLocation>
        <location evidence="2">Endomembrane system</location>
        <topology evidence="2">Multi-pass membrane protein</topology>
    </subcellularLocation>
</comment>
<sequence length="719" mass="80452">MAAGPVAAPAPAPSSPPQDSASRQAPSPVAAQLRDDLKLMESAPYADGAPAWVIQDPITNRFYRIGWLEYECLLRWNLPPAQVARDISSSTTLEVDEEQVLEFAQFLDQHNLLRATPRKVAQLQKKSSAVKWKSAKWWLHTYLFVRVPLVRPQRLLEATSPWVAPLFTWTALWLLLGASALGLMLVARQWDTFVHSFMDMLSPAGLAGFALALIVSKTLHEMGHALVATRLGVRVAHMGMAFVVLWPMLYTDTSESWRLRSHRQRLAISIAGVATELALAGLATLAWALLDDGILRQSMLYLATTGWILSLALNVSPFMRFDGYFILSDVLDFPNLHERAGAMAKAFMRRKLLGLNDPDPEPFRPQVRWKLRLFAYVTWLYRLTVFLGIAFAVYYFFFKALGIFLLAVELWWFVAKPVWTEIMVWKKRWPEVPVSKRALVWGFAAGVLALMAFPWSADLKAPGVARAERQQAVYSSQPARVRVMQAPGAVREGDLLVQLEMPDLQARHDRTQASVNTISRQLPQLMGQAQGLDLQPAMVQRLQEQLAESRAIDGEAARLQLKAEFAGQWTDVDQHLRAGAWVNARTPLGILVDPSSWIVDAYVDQQQVGRILVGANASFWPQRWGTSVDAVVVEVDSARSQQLPYAMLDARHGGAVATQPHEKQALPAQALYRVRLQLREALPQVRELRGTVHISAERSSWLGHVLQNGLAVVIRESGF</sequence>
<evidence type="ECO:0000256" key="1">
    <source>
        <dbReference type="ARBA" id="ARBA00001947"/>
    </source>
</evidence>
<feature type="transmembrane region" description="Helical" evidence="8">
    <location>
        <begin position="439"/>
        <end position="457"/>
    </location>
</feature>
<evidence type="ECO:0000313" key="11">
    <source>
        <dbReference type="Proteomes" id="UP000509579"/>
    </source>
</evidence>
<dbReference type="GO" id="GO:0004222">
    <property type="term" value="F:metalloendopeptidase activity"/>
    <property type="evidence" value="ECO:0007669"/>
    <property type="project" value="InterPro"/>
</dbReference>
<dbReference type="RefSeq" id="WP_175504146.1">
    <property type="nucleotide sequence ID" value="NZ_CP054840.1"/>
</dbReference>
<evidence type="ECO:0000259" key="9">
    <source>
        <dbReference type="Pfam" id="PF02163"/>
    </source>
</evidence>
<feature type="compositionally biased region" description="Low complexity" evidence="7">
    <location>
        <begin position="17"/>
        <end position="28"/>
    </location>
</feature>
<organism evidence="10 11">
    <name type="scientific">Comamonas antarctica</name>
    <dbReference type="NCBI Taxonomy" id="2743470"/>
    <lineage>
        <taxon>Bacteria</taxon>
        <taxon>Pseudomonadati</taxon>
        <taxon>Pseudomonadota</taxon>
        <taxon>Betaproteobacteria</taxon>
        <taxon>Burkholderiales</taxon>
        <taxon>Comamonadaceae</taxon>
        <taxon>Comamonas</taxon>
    </lineage>
</organism>
<keyword evidence="6 8" id="KW-0472">Membrane</keyword>
<evidence type="ECO:0000256" key="8">
    <source>
        <dbReference type="SAM" id="Phobius"/>
    </source>
</evidence>
<dbReference type="KEGG" id="aant:HUK68_10795"/>
<dbReference type="InterPro" id="IPR001193">
    <property type="entry name" value="MBTPS2"/>
</dbReference>
<feature type="transmembrane region" description="Helical" evidence="8">
    <location>
        <begin position="373"/>
        <end position="395"/>
    </location>
</feature>
<dbReference type="GO" id="GO:0005737">
    <property type="term" value="C:cytoplasm"/>
    <property type="evidence" value="ECO:0007669"/>
    <property type="project" value="TreeGrafter"/>
</dbReference>
<evidence type="ECO:0000256" key="7">
    <source>
        <dbReference type="SAM" id="MobiDB-lite"/>
    </source>
</evidence>
<evidence type="ECO:0000256" key="2">
    <source>
        <dbReference type="ARBA" id="ARBA00004127"/>
    </source>
</evidence>
<feature type="transmembrane region" description="Helical" evidence="8">
    <location>
        <begin position="227"/>
        <end position="246"/>
    </location>
</feature>
<feature type="domain" description="Peptidase M50" evidence="9">
    <location>
        <begin position="209"/>
        <end position="287"/>
    </location>
</feature>
<proteinExistence type="inferred from homology"/>
<dbReference type="GO" id="GO:0016020">
    <property type="term" value="C:membrane"/>
    <property type="evidence" value="ECO:0007669"/>
    <property type="project" value="InterPro"/>
</dbReference>
<feature type="transmembrane region" description="Helical" evidence="8">
    <location>
        <begin position="401"/>
        <end position="419"/>
    </location>
</feature>
<evidence type="ECO:0000256" key="5">
    <source>
        <dbReference type="ARBA" id="ARBA00022989"/>
    </source>
</evidence>
<dbReference type="GO" id="GO:0031293">
    <property type="term" value="P:membrane protein intracellular domain proteolysis"/>
    <property type="evidence" value="ECO:0007669"/>
    <property type="project" value="TreeGrafter"/>
</dbReference>
<protein>
    <submittedName>
        <fullName evidence="10">HlyD family efflux transporter periplasmic adaptor subunit</fullName>
    </submittedName>
</protein>
<keyword evidence="5 8" id="KW-1133">Transmembrane helix</keyword>
<comment type="cofactor">
    <cofactor evidence="1">
        <name>Zn(2+)</name>
        <dbReference type="ChEBI" id="CHEBI:29105"/>
    </cofactor>
</comment>
<feature type="transmembrane region" description="Helical" evidence="8">
    <location>
        <begin position="162"/>
        <end position="185"/>
    </location>
</feature>
<dbReference type="InterPro" id="IPR008915">
    <property type="entry name" value="Peptidase_M50"/>
</dbReference>
<dbReference type="Proteomes" id="UP000509579">
    <property type="component" value="Chromosome"/>
</dbReference>
<dbReference type="EMBL" id="CP054840">
    <property type="protein sequence ID" value="QKV53339.1"/>
    <property type="molecule type" value="Genomic_DNA"/>
</dbReference>
<keyword evidence="4 8" id="KW-0812">Transmembrane</keyword>
<evidence type="ECO:0000256" key="3">
    <source>
        <dbReference type="ARBA" id="ARBA00007931"/>
    </source>
</evidence>
<dbReference type="PANTHER" id="PTHR13325">
    <property type="entry name" value="PROTEASE M50 MEMBRANE-BOUND TRANSCRIPTION FACTOR SITE 2 PROTEASE"/>
    <property type="match status" value="1"/>
</dbReference>
<dbReference type="PANTHER" id="PTHR13325:SF3">
    <property type="entry name" value="MEMBRANE-BOUND TRANSCRIPTION FACTOR SITE-2 PROTEASE"/>
    <property type="match status" value="1"/>
</dbReference>
<evidence type="ECO:0000313" key="10">
    <source>
        <dbReference type="EMBL" id="QKV53339.1"/>
    </source>
</evidence>
<dbReference type="AlphaFoldDB" id="A0A6N1X1T1"/>
<dbReference type="Pfam" id="PF02163">
    <property type="entry name" value="Peptidase_M50"/>
    <property type="match status" value="1"/>
</dbReference>
<feature type="transmembrane region" description="Helical" evidence="8">
    <location>
        <begin position="197"/>
        <end position="215"/>
    </location>
</feature>
<name>A0A6N1X1T1_9BURK</name>
<feature type="transmembrane region" description="Helical" evidence="8">
    <location>
        <begin position="300"/>
        <end position="319"/>
    </location>
</feature>
<reference evidence="10 11" key="1">
    <citation type="submission" date="2020-06" db="EMBL/GenBank/DDBJ databases">
        <title>Acidovorax antarctica sp. nov., isolated from Corinth ice sheet soil, Antarctic Fields Peninsula.</title>
        <authorList>
            <person name="Xu Q."/>
            <person name="Peng F."/>
        </authorList>
    </citation>
    <scope>NUCLEOTIDE SEQUENCE [LARGE SCALE GENOMIC DNA]</scope>
    <source>
        <strain evidence="10 11">16-35-5</strain>
    </source>
</reference>
<accession>A0A6N1X1T1</accession>
<feature type="transmembrane region" description="Helical" evidence="8">
    <location>
        <begin position="266"/>
        <end position="288"/>
    </location>
</feature>
<keyword evidence="11" id="KW-1185">Reference proteome</keyword>
<feature type="region of interest" description="Disordered" evidence="7">
    <location>
        <begin position="1"/>
        <end position="28"/>
    </location>
</feature>
<evidence type="ECO:0000256" key="4">
    <source>
        <dbReference type="ARBA" id="ARBA00022692"/>
    </source>
</evidence>
<dbReference type="GO" id="GO:0012505">
    <property type="term" value="C:endomembrane system"/>
    <property type="evidence" value="ECO:0007669"/>
    <property type="project" value="UniProtKB-SubCell"/>
</dbReference>